<feature type="compositionally biased region" description="Polar residues" evidence="2">
    <location>
        <begin position="604"/>
        <end position="629"/>
    </location>
</feature>
<evidence type="ECO:0000313" key="3">
    <source>
        <dbReference type="EMBL" id="THF66666.1"/>
    </source>
</evidence>
<gene>
    <name evidence="3" type="ORF">E6C76_06955</name>
</gene>
<evidence type="ECO:0000256" key="2">
    <source>
        <dbReference type="SAM" id="MobiDB-lite"/>
    </source>
</evidence>
<dbReference type="OrthoDB" id="5666689at2"/>
<proteinExistence type="predicted"/>
<keyword evidence="1" id="KW-0175">Coiled coil</keyword>
<comment type="caution">
    <text evidence="3">The sequence shown here is derived from an EMBL/GenBank/DDBJ whole genome shotgun (WGS) entry which is preliminary data.</text>
</comment>
<dbReference type="Proteomes" id="UP000308430">
    <property type="component" value="Unassembled WGS sequence"/>
</dbReference>
<evidence type="ECO:0000313" key="4">
    <source>
        <dbReference type="Proteomes" id="UP000308430"/>
    </source>
</evidence>
<organism evidence="3 4">
    <name type="scientific">Pseudothauera nasutitermitis</name>
    <dbReference type="NCBI Taxonomy" id="2565930"/>
    <lineage>
        <taxon>Bacteria</taxon>
        <taxon>Pseudomonadati</taxon>
        <taxon>Pseudomonadota</taxon>
        <taxon>Betaproteobacteria</taxon>
        <taxon>Rhodocyclales</taxon>
        <taxon>Zoogloeaceae</taxon>
        <taxon>Pseudothauera</taxon>
    </lineage>
</organism>
<name>A0A4S4B293_9RHOO</name>
<dbReference type="AlphaFoldDB" id="A0A4S4B293"/>
<keyword evidence="4" id="KW-1185">Reference proteome</keyword>
<evidence type="ECO:0000256" key="1">
    <source>
        <dbReference type="SAM" id="Coils"/>
    </source>
</evidence>
<reference evidence="3 4" key="1">
    <citation type="submission" date="2019-04" db="EMBL/GenBank/DDBJ databases">
        <title>Azoarcus nasutitermitis sp. nov. isolated from termite nest.</title>
        <authorList>
            <person name="Lin S.-Y."/>
            <person name="Hameed A."/>
            <person name="Hsu Y.-H."/>
            <person name="Young C.-C."/>
        </authorList>
    </citation>
    <scope>NUCLEOTIDE SEQUENCE [LARGE SCALE GENOMIC DNA]</scope>
    <source>
        <strain evidence="3 4">CC-YHH838</strain>
    </source>
</reference>
<dbReference type="GO" id="GO:0003824">
    <property type="term" value="F:catalytic activity"/>
    <property type="evidence" value="ECO:0007669"/>
    <property type="project" value="UniProtKB-ARBA"/>
</dbReference>
<dbReference type="EMBL" id="SSOC01000002">
    <property type="protein sequence ID" value="THF66666.1"/>
    <property type="molecule type" value="Genomic_DNA"/>
</dbReference>
<dbReference type="Pfam" id="PF13332">
    <property type="entry name" value="Fil_haemagg_2"/>
    <property type="match status" value="1"/>
</dbReference>
<feature type="coiled-coil region" evidence="1">
    <location>
        <begin position="508"/>
        <end position="535"/>
    </location>
</feature>
<dbReference type="InterPro" id="IPR025157">
    <property type="entry name" value="Hemagglutinin_rpt"/>
</dbReference>
<accession>A0A4S4B293</accession>
<sequence length="751" mass="77656">MTARGAGADSDLTIQGSQVGAGGDVLLAADDAIELLAARNTAELRSKNKSSSASIGFSIGTGGLAITAAASQGKGKASGDDLAWSNTLVQAGDTVQLSSGGDTTLAGARVEGERVIAEVGGNLHVESLQDVSTYDSKQKNSGFSISIPITGGVPSLAGIGGNISAGKSKVESDYASVTERSGIEAGDGGFQVTVGGDTTLIGGAIASTQQAVDDGKNHFQTGGELALVDLKNHAEYEAEAVSVNIGTGISTDGKLKPQGTSAGYGEDSGEAESVTTAGISGIAGDTDVRTGDAPTGIAPIFDADKVQKEIDAQVQITQVFGQLASKAIGDYAEARLKEATALRDQADRETDPARSAELHARADELEDQWGSQGTLRLAAHTVVGGLTGGIDGALGAAAGTLTAPAVADALNKAGIDADLNTVITAIASTAAGAAVGGTAGAGAALNEVANNYLKHSEILEKEARKKQECASGDSACRRQIEEEYSQRSQERDRAHESCDTAEACRAARLEIEQDMAELAARARELEQIYFEEKRNLTPEERYEALSISLNLTDALKSYDQTWRNSRDVIPFSEWTSEEHSKTFSDAVLALGGLKASGAVGKVTSGKTGAESSATSKGVSNLTKNGTLQNLRPGDAVFSQRPVRTLVQDDSGRYWLQSPSGNRITPSGAYDFVTMPNGTIRVSRPNSNPEFSTHLGLSGGADVSYAGSIRFSNNTGPNRGTIINWTNNSGHYEPPASLKNNAGLPVDLFNSH</sequence>
<protein>
    <submittedName>
        <fullName evidence="3">Uncharacterized protein</fullName>
    </submittedName>
</protein>
<feature type="region of interest" description="Disordered" evidence="2">
    <location>
        <begin position="602"/>
        <end position="632"/>
    </location>
</feature>